<keyword evidence="2" id="KW-1185">Reference proteome</keyword>
<dbReference type="Proteomes" id="UP000299102">
    <property type="component" value="Unassembled WGS sequence"/>
</dbReference>
<evidence type="ECO:0000313" key="1">
    <source>
        <dbReference type="EMBL" id="GBP35363.1"/>
    </source>
</evidence>
<sequence>MCEGKIGKGRPRKSYPDHIGGILKKSQILSTRNRRAYLKNDGCHFESPCTQMLTGAPTGADRAAALRSRRAAEQTN</sequence>
<evidence type="ECO:0000313" key="2">
    <source>
        <dbReference type="Proteomes" id="UP000299102"/>
    </source>
</evidence>
<reference evidence="1 2" key="1">
    <citation type="journal article" date="2019" name="Commun. Biol.">
        <title>The bagworm genome reveals a unique fibroin gene that provides high tensile strength.</title>
        <authorList>
            <person name="Kono N."/>
            <person name="Nakamura H."/>
            <person name="Ohtoshi R."/>
            <person name="Tomita M."/>
            <person name="Numata K."/>
            <person name="Arakawa K."/>
        </authorList>
    </citation>
    <scope>NUCLEOTIDE SEQUENCE [LARGE SCALE GENOMIC DNA]</scope>
</reference>
<proteinExistence type="predicted"/>
<name>A0A4C1V9F4_EUMVA</name>
<dbReference type="EMBL" id="BGZK01000302">
    <property type="protein sequence ID" value="GBP35363.1"/>
    <property type="molecule type" value="Genomic_DNA"/>
</dbReference>
<dbReference type="OrthoDB" id="425681at2759"/>
<comment type="caution">
    <text evidence="1">The sequence shown here is derived from an EMBL/GenBank/DDBJ whole genome shotgun (WGS) entry which is preliminary data.</text>
</comment>
<organism evidence="1 2">
    <name type="scientific">Eumeta variegata</name>
    <name type="common">Bagworm moth</name>
    <name type="synonym">Eumeta japonica</name>
    <dbReference type="NCBI Taxonomy" id="151549"/>
    <lineage>
        <taxon>Eukaryota</taxon>
        <taxon>Metazoa</taxon>
        <taxon>Ecdysozoa</taxon>
        <taxon>Arthropoda</taxon>
        <taxon>Hexapoda</taxon>
        <taxon>Insecta</taxon>
        <taxon>Pterygota</taxon>
        <taxon>Neoptera</taxon>
        <taxon>Endopterygota</taxon>
        <taxon>Lepidoptera</taxon>
        <taxon>Glossata</taxon>
        <taxon>Ditrysia</taxon>
        <taxon>Tineoidea</taxon>
        <taxon>Psychidae</taxon>
        <taxon>Oiketicinae</taxon>
        <taxon>Eumeta</taxon>
    </lineage>
</organism>
<accession>A0A4C1V9F4</accession>
<dbReference type="AlphaFoldDB" id="A0A4C1V9F4"/>
<gene>
    <name evidence="1" type="ORF">EVAR_20736_1</name>
</gene>
<protein>
    <submittedName>
        <fullName evidence="1">Uncharacterized protein</fullName>
    </submittedName>
</protein>